<evidence type="ECO:0000313" key="2">
    <source>
        <dbReference type="EMBL" id="SUZ79753.1"/>
    </source>
</evidence>
<proteinExistence type="predicted"/>
<feature type="transmembrane region" description="Helical" evidence="1">
    <location>
        <begin position="81"/>
        <end position="103"/>
    </location>
</feature>
<accession>A0A381QQB1</accession>
<dbReference type="AlphaFoldDB" id="A0A381QQB1"/>
<sequence length="108" mass="12761">MEKVELIILQFTLLPIVAWVFLWGYDKLEHVLLHRYFQWTLRIESTKRPLGHSLKKLFKCVYSFNFKKAEKHLKDIARSGFLKFLVAYFLGVGLVQLGTYGWLKITAL</sequence>
<feature type="transmembrane region" description="Helical" evidence="1">
    <location>
        <begin position="6"/>
        <end position="25"/>
    </location>
</feature>
<name>A0A381QQB1_9ZZZZ</name>
<organism evidence="2">
    <name type="scientific">marine metagenome</name>
    <dbReference type="NCBI Taxonomy" id="408172"/>
    <lineage>
        <taxon>unclassified sequences</taxon>
        <taxon>metagenomes</taxon>
        <taxon>ecological metagenomes</taxon>
    </lineage>
</organism>
<keyword evidence="1" id="KW-0812">Transmembrane</keyword>
<protein>
    <submittedName>
        <fullName evidence="2">Uncharacterized protein</fullName>
    </submittedName>
</protein>
<reference evidence="2" key="1">
    <citation type="submission" date="2018-05" db="EMBL/GenBank/DDBJ databases">
        <authorList>
            <person name="Lanie J.A."/>
            <person name="Ng W.-L."/>
            <person name="Kazmierczak K.M."/>
            <person name="Andrzejewski T.M."/>
            <person name="Davidsen T.M."/>
            <person name="Wayne K.J."/>
            <person name="Tettelin H."/>
            <person name="Glass J.I."/>
            <person name="Rusch D."/>
            <person name="Podicherti R."/>
            <person name="Tsui H.-C.T."/>
            <person name="Winkler M.E."/>
        </authorList>
    </citation>
    <scope>NUCLEOTIDE SEQUENCE</scope>
</reference>
<dbReference type="EMBL" id="UINC01001400">
    <property type="protein sequence ID" value="SUZ79753.1"/>
    <property type="molecule type" value="Genomic_DNA"/>
</dbReference>
<keyword evidence="1" id="KW-0472">Membrane</keyword>
<keyword evidence="1" id="KW-1133">Transmembrane helix</keyword>
<evidence type="ECO:0000256" key="1">
    <source>
        <dbReference type="SAM" id="Phobius"/>
    </source>
</evidence>
<gene>
    <name evidence="2" type="ORF">METZ01_LOCUS32607</name>
</gene>